<dbReference type="Gene3D" id="1.10.287.130">
    <property type="match status" value="1"/>
</dbReference>
<dbReference type="SMART" id="SM00387">
    <property type="entry name" value="HATPase_c"/>
    <property type="match status" value="1"/>
</dbReference>
<keyword evidence="9" id="KW-0418">Kinase</keyword>
<accession>A0A6I1FCZ7</accession>
<dbReference type="GO" id="GO:0005886">
    <property type="term" value="C:plasma membrane"/>
    <property type="evidence" value="ECO:0007669"/>
    <property type="project" value="UniProtKB-SubCell"/>
</dbReference>
<name>A0A6I1FCZ7_9BACI</name>
<keyword evidence="18" id="KW-1185">Reference proteome</keyword>
<dbReference type="Pfam" id="PF00672">
    <property type="entry name" value="HAMP"/>
    <property type="match status" value="1"/>
</dbReference>
<dbReference type="InterPro" id="IPR050398">
    <property type="entry name" value="HssS/ArlS-like"/>
</dbReference>
<dbReference type="PROSITE" id="PS50885">
    <property type="entry name" value="HAMP"/>
    <property type="match status" value="1"/>
</dbReference>
<evidence type="ECO:0000256" key="2">
    <source>
        <dbReference type="ARBA" id="ARBA00004651"/>
    </source>
</evidence>
<evidence type="ECO:0000256" key="9">
    <source>
        <dbReference type="ARBA" id="ARBA00022777"/>
    </source>
</evidence>
<dbReference type="InterPro" id="IPR004358">
    <property type="entry name" value="Sig_transdc_His_kin-like_C"/>
</dbReference>
<evidence type="ECO:0000256" key="12">
    <source>
        <dbReference type="ARBA" id="ARBA00023012"/>
    </source>
</evidence>
<sequence>MTAANVVVIAIVIGIAGVSVKEFACFLANEMSMVESQRQTFFDQTMDYYLIRSSIIAFIIAVMIHFIWIRRIVIPIQALSEATERVSDGEEIQLVPVSANNEVGQLTDQFNRLIRKIKRSEHLRNQMTTDLAHEVRTPLSNITGYLEALKNGVIDPDRELMMSLHREAERLKKMIEQLYHLSEKEWNNYVHEKPDKPLNIKVITKEMTNLHEMKLRKQNIQVELCVEEAYLYIAEDIIRQVLGNLIDNAIRYAIEKTSIQIDGKKKADSYILQVAGKGQEIPVEARSQLFERFYRVDSSRSRQSGGNGLGLAIVKGLVERQGGRVWLETDGTYHRFFVELPLN</sequence>
<dbReference type="EC" id="2.7.13.3" evidence="3"/>
<evidence type="ECO:0000256" key="14">
    <source>
        <dbReference type="SAM" id="Phobius"/>
    </source>
</evidence>
<dbReference type="SMART" id="SM00304">
    <property type="entry name" value="HAMP"/>
    <property type="match status" value="1"/>
</dbReference>
<dbReference type="SUPFAM" id="SSF47384">
    <property type="entry name" value="Homodimeric domain of signal transducing histidine kinase"/>
    <property type="match status" value="1"/>
</dbReference>
<dbReference type="CDD" id="cd00082">
    <property type="entry name" value="HisKA"/>
    <property type="match status" value="1"/>
</dbReference>
<dbReference type="RefSeq" id="WP_152153096.1">
    <property type="nucleotide sequence ID" value="NZ_WEIO01000009.1"/>
</dbReference>
<dbReference type="PANTHER" id="PTHR45528">
    <property type="entry name" value="SENSOR HISTIDINE KINASE CPXA"/>
    <property type="match status" value="1"/>
</dbReference>
<dbReference type="Pfam" id="PF00512">
    <property type="entry name" value="HisKA"/>
    <property type="match status" value="1"/>
</dbReference>
<comment type="catalytic activity">
    <reaction evidence="1">
        <text>ATP + protein L-histidine = ADP + protein N-phospho-L-histidine.</text>
        <dbReference type="EC" id="2.7.13.3"/>
    </reaction>
</comment>
<evidence type="ECO:0000313" key="17">
    <source>
        <dbReference type="EMBL" id="KAB7705258.1"/>
    </source>
</evidence>
<feature type="domain" description="HAMP" evidence="16">
    <location>
        <begin position="70"/>
        <end position="122"/>
    </location>
</feature>
<evidence type="ECO:0000256" key="6">
    <source>
        <dbReference type="ARBA" id="ARBA00022679"/>
    </source>
</evidence>
<evidence type="ECO:0000256" key="4">
    <source>
        <dbReference type="ARBA" id="ARBA00022475"/>
    </source>
</evidence>
<dbReference type="GO" id="GO:0000155">
    <property type="term" value="F:phosphorelay sensor kinase activity"/>
    <property type="evidence" value="ECO:0007669"/>
    <property type="project" value="InterPro"/>
</dbReference>
<dbReference type="InterPro" id="IPR003661">
    <property type="entry name" value="HisK_dim/P_dom"/>
</dbReference>
<feature type="transmembrane region" description="Helical" evidence="14">
    <location>
        <begin position="49"/>
        <end position="69"/>
    </location>
</feature>
<dbReference type="CDD" id="cd06225">
    <property type="entry name" value="HAMP"/>
    <property type="match status" value="1"/>
</dbReference>
<keyword evidence="8" id="KW-0547">Nucleotide-binding</keyword>
<keyword evidence="13 14" id="KW-0472">Membrane</keyword>
<dbReference type="SMART" id="SM00388">
    <property type="entry name" value="HisKA"/>
    <property type="match status" value="1"/>
</dbReference>
<proteinExistence type="predicted"/>
<evidence type="ECO:0000256" key="8">
    <source>
        <dbReference type="ARBA" id="ARBA00022741"/>
    </source>
</evidence>
<dbReference type="EMBL" id="WEIO01000009">
    <property type="protein sequence ID" value="KAB7705258.1"/>
    <property type="molecule type" value="Genomic_DNA"/>
</dbReference>
<evidence type="ECO:0000256" key="11">
    <source>
        <dbReference type="ARBA" id="ARBA00022989"/>
    </source>
</evidence>
<keyword evidence="7 14" id="KW-0812">Transmembrane</keyword>
<dbReference type="InterPro" id="IPR003594">
    <property type="entry name" value="HATPase_dom"/>
</dbReference>
<comment type="subcellular location">
    <subcellularLocation>
        <location evidence="2">Cell membrane</location>
        <topology evidence="2">Multi-pass membrane protein</topology>
    </subcellularLocation>
</comment>
<dbReference type="InterPro" id="IPR003660">
    <property type="entry name" value="HAMP_dom"/>
</dbReference>
<dbReference type="InterPro" id="IPR036890">
    <property type="entry name" value="HATPase_C_sf"/>
</dbReference>
<dbReference type="Gene3D" id="3.30.565.10">
    <property type="entry name" value="Histidine kinase-like ATPase, C-terminal domain"/>
    <property type="match status" value="1"/>
</dbReference>
<dbReference type="SUPFAM" id="SSF158472">
    <property type="entry name" value="HAMP domain-like"/>
    <property type="match status" value="1"/>
</dbReference>
<evidence type="ECO:0000259" key="15">
    <source>
        <dbReference type="PROSITE" id="PS50109"/>
    </source>
</evidence>
<dbReference type="SUPFAM" id="SSF55874">
    <property type="entry name" value="ATPase domain of HSP90 chaperone/DNA topoisomerase II/histidine kinase"/>
    <property type="match status" value="1"/>
</dbReference>
<evidence type="ECO:0000256" key="7">
    <source>
        <dbReference type="ARBA" id="ARBA00022692"/>
    </source>
</evidence>
<keyword evidence="10" id="KW-0067">ATP-binding</keyword>
<dbReference type="FunFam" id="3.30.565.10:FF:000006">
    <property type="entry name" value="Sensor histidine kinase WalK"/>
    <property type="match status" value="1"/>
</dbReference>
<dbReference type="AlphaFoldDB" id="A0A6I1FCZ7"/>
<comment type="caution">
    <text evidence="17">The sequence shown here is derived from an EMBL/GenBank/DDBJ whole genome shotgun (WGS) entry which is preliminary data.</text>
</comment>
<dbReference type="GO" id="GO:0005524">
    <property type="term" value="F:ATP binding"/>
    <property type="evidence" value="ECO:0007669"/>
    <property type="project" value="UniProtKB-KW"/>
</dbReference>
<dbReference type="PROSITE" id="PS50109">
    <property type="entry name" value="HIS_KIN"/>
    <property type="match status" value="1"/>
</dbReference>
<evidence type="ECO:0000256" key="1">
    <source>
        <dbReference type="ARBA" id="ARBA00000085"/>
    </source>
</evidence>
<protein>
    <recommendedName>
        <fullName evidence="3">histidine kinase</fullName>
        <ecNumber evidence="3">2.7.13.3</ecNumber>
    </recommendedName>
</protein>
<feature type="transmembrane region" description="Helical" evidence="14">
    <location>
        <begin position="6"/>
        <end position="28"/>
    </location>
</feature>
<evidence type="ECO:0000313" key="18">
    <source>
        <dbReference type="Proteomes" id="UP000429595"/>
    </source>
</evidence>
<evidence type="ECO:0000256" key="13">
    <source>
        <dbReference type="ARBA" id="ARBA00023136"/>
    </source>
</evidence>
<keyword evidence="6" id="KW-0808">Transferase</keyword>
<dbReference type="Pfam" id="PF02518">
    <property type="entry name" value="HATPase_c"/>
    <property type="match status" value="1"/>
</dbReference>
<dbReference type="Gene3D" id="6.10.340.10">
    <property type="match status" value="1"/>
</dbReference>
<dbReference type="Proteomes" id="UP000429595">
    <property type="component" value="Unassembled WGS sequence"/>
</dbReference>
<evidence type="ECO:0000256" key="10">
    <source>
        <dbReference type="ARBA" id="ARBA00022840"/>
    </source>
</evidence>
<keyword evidence="11 14" id="KW-1133">Transmembrane helix</keyword>
<keyword evidence="4" id="KW-1003">Cell membrane</keyword>
<evidence type="ECO:0000259" key="16">
    <source>
        <dbReference type="PROSITE" id="PS50885"/>
    </source>
</evidence>
<feature type="domain" description="Histidine kinase" evidence="15">
    <location>
        <begin position="130"/>
        <end position="343"/>
    </location>
</feature>
<keyword evidence="5" id="KW-0597">Phosphoprotein</keyword>
<dbReference type="CDD" id="cd00075">
    <property type="entry name" value="HATPase"/>
    <property type="match status" value="1"/>
</dbReference>
<dbReference type="PRINTS" id="PR00344">
    <property type="entry name" value="BCTRLSENSOR"/>
</dbReference>
<reference evidence="17 18" key="1">
    <citation type="submission" date="2019-10" db="EMBL/GenBank/DDBJ databases">
        <title>Bacillus aerolatum sp. nov., isolated from bioaerosol of sport playgrounds.</title>
        <authorList>
            <person name="Chen P."/>
            <person name="Zhang G."/>
        </authorList>
    </citation>
    <scope>NUCLEOTIDE SEQUENCE [LARGE SCALE GENOMIC DNA]</scope>
    <source>
        <strain evidence="17 18">CX253</strain>
    </source>
</reference>
<gene>
    <name evidence="17" type="ORF">F9802_14215</name>
</gene>
<dbReference type="PANTHER" id="PTHR45528:SF1">
    <property type="entry name" value="SENSOR HISTIDINE KINASE CPXA"/>
    <property type="match status" value="1"/>
</dbReference>
<dbReference type="InterPro" id="IPR036097">
    <property type="entry name" value="HisK_dim/P_sf"/>
</dbReference>
<evidence type="ECO:0000256" key="3">
    <source>
        <dbReference type="ARBA" id="ARBA00012438"/>
    </source>
</evidence>
<dbReference type="InterPro" id="IPR005467">
    <property type="entry name" value="His_kinase_dom"/>
</dbReference>
<evidence type="ECO:0000256" key="5">
    <source>
        <dbReference type="ARBA" id="ARBA00022553"/>
    </source>
</evidence>
<keyword evidence="12" id="KW-0902">Two-component regulatory system</keyword>
<organism evidence="17 18">
    <name type="scientific">Bacillus aerolatus</name>
    <dbReference type="NCBI Taxonomy" id="2653354"/>
    <lineage>
        <taxon>Bacteria</taxon>
        <taxon>Bacillati</taxon>
        <taxon>Bacillota</taxon>
        <taxon>Bacilli</taxon>
        <taxon>Bacillales</taxon>
        <taxon>Bacillaceae</taxon>
        <taxon>Bacillus</taxon>
    </lineage>
</organism>